<evidence type="ECO:0000313" key="3">
    <source>
        <dbReference type="Proteomes" id="UP000887116"/>
    </source>
</evidence>
<reference evidence="2" key="1">
    <citation type="submission" date="2020-07" db="EMBL/GenBank/DDBJ databases">
        <title>Multicomponent nature underlies the extraordinary mechanical properties of spider dragline silk.</title>
        <authorList>
            <person name="Kono N."/>
            <person name="Nakamura H."/>
            <person name="Mori M."/>
            <person name="Yoshida Y."/>
            <person name="Ohtoshi R."/>
            <person name="Malay A.D."/>
            <person name="Moran D.A.P."/>
            <person name="Tomita M."/>
            <person name="Numata K."/>
            <person name="Arakawa K."/>
        </authorList>
    </citation>
    <scope>NUCLEOTIDE SEQUENCE</scope>
</reference>
<gene>
    <name evidence="2" type="ORF">TNCT_229291</name>
</gene>
<evidence type="ECO:0000313" key="2">
    <source>
        <dbReference type="EMBL" id="GFQ89172.1"/>
    </source>
</evidence>
<proteinExistence type="predicted"/>
<dbReference type="OrthoDB" id="10331454at2759"/>
<protein>
    <submittedName>
        <fullName evidence="2">Uncharacterized protein</fullName>
    </submittedName>
</protein>
<dbReference type="AlphaFoldDB" id="A0A8X6FV80"/>
<dbReference type="Proteomes" id="UP000887116">
    <property type="component" value="Unassembled WGS sequence"/>
</dbReference>
<feature type="compositionally biased region" description="Basic and acidic residues" evidence="1">
    <location>
        <begin position="41"/>
        <end position="51"/>
    </location>
</feature>
<evidence type="ECO:0000256" key="1">
    <source>
        <dbReference type="SAM" id="MobiDB-lite"/>
    </source>
</evidence>
<keyword evidence="3" id="KW-1185">Reference proteome</keyword>
<accession>A0A8X6FV80</accession>
<dbReference type="EMBL" id="BMAO01003633">
    <property type="protein sequence ID" value="GFQ89172.1"/>
    <property type="molecule type" value="Genomic_DNA"/>
</dbReference>
<organism evidence="2 3">
    <name type="scientific">Trichonephila clavata</name>
    <name type="common">Joro spider</name>
    <name type="synonym">Nephila clavata</name>
    <dbReference type="NCBI Taxonomy" id="2740835"/>
    <lineage>
        <taxon>Eukaryota</taxon>
        <taxon>Metazoa</taxon>
        <taxon>Ecdysozoa</taxon>
        <taxon>Arthropoda</taxon>
        <taxon>Chelicerata</taxon>
        <taxon>Arachnida</taxon>
        <taxon>Araneae</taxon>
        <taxon>Araneomorphae</taxon>
        <taxon>Entelegynae</taxon>
        <taxon>Araneoidea</taxon>
        <taxon>Nephilidae</taxon>
        <taxon>Trichonephila</taxon>
    </lineage>
</organism>
<sequence>MAKSLQAVLKSSSSVHLPLHTTWISRIFRRTYLCDDKAIKSGKPNAEREAQKGIGRRPAHYNESTWNERSDRVIIVPPGPRPSRPHPFFIYQMEFMLH</sequence>
<name>A0A8X6FV80_TRICU</name>
<feature type="region of interest" description="Disordered" evidence="1">
    <location>
        <begin position="41"/>
        <end position="65"/>
    </location>
</feature>
<comment type="caution">
    <text evidence="2">The sequence shown here is derived from an EMBL/GenBank/DDBJ whole genome shotgun (WGS) entry which is preliminary data.</text>
</comment>